<feature type="compositionally biased region" description="Polar residues" evidence="1">
    <location>
        <begin position="1"/>
        <end position="12"/>
    </location>
</feature>
<evidence type="ECO:0000313" key="2">
    <source>
        <dbReference type="EMBL" id="KID83180.1"/>
    </source>
</evidence>
<dbReference type="EMBL" id="AZNH01000065">
    <property type="protein sequence ID" value="KID83180.1"/>
    <property type="molecule type" value="Genomic_DNA"/>
</dbReference>
<evidence type="ECO:0000256" key="1">
    <source>
        <dbReference type="SAM" id="MobiDB-lite"/>
    </source>
</evidence>
<gene>
    <name evidence="2" type="ORF">MGU_09543</name>
</gene>
<feature type="compositionally biased region" description="Polar residues" evidence="1">
    <location>
        <begin position="29"/>
        <end position="38"/>
    </location>
</feature>
<feature type="compositionally biased region" description="Polar residues" evidence="1">
    <location>
        <begin position="61"/>
        <end position="72"/>
    </location>
</feature>
<dbReference type="HOGENOM" id="CLU_1147418_0_0_1"/>
<dbReference type="AlphaFoldDB" id="A0A0B4G8Z8"/>
<comment type="caution">
    <text evidence="2">The sequence shown here is derived from an EMBL/GenBank/DDBJ whole genome shotgun (WGS) entry which is preliminary data.</text>
</comment>
<sequence>MQALNSPPTSTGLLYARQLGQEDFKRKNSTQLTDSNQPLLAEEEGDEDVRLQHDVEMGGTKTIQTTDINPVNNVDHEERGGEVLNERGEEEDDEEEEAEEEEEVEEEEEAEEEEREEVPPPAVQSRPPSTNTTQRQHANTKHHTHPTRIGGLGIVTKQGPATSTGTTRNPYLAIKKQYRLQPRTDDIEPPSEATAQEEIEVQTTSVSDLTVSVRACSSILQSNTASSDVDEVEVLIKLGTAS</sequence>
<proteinExistence type="predicted"/>
<feature type="compositionally biased region" description="Acidic residues" evidence="1">
    <location>
        <begin position="88"/>
        <end position="116"/>
    </location>
</feature>
<evidence type="ECO:0000313" key="3">
    <source>
        <dbReference type="Proteomes" id="UP000031192"/>
    </source>
</evidence>
<feature type="region of interest" description="Disordered" evidence="1">
    <location>
        <begin position="1"/>
        <end position="170"/>
    </location>
</feature>
<feature type="compositionally biased region" description="Polar residues" evidence="1">
    <location>
        <begin position="126"/>
        <end position="137"/>
    </location>
</feature>
<reference evidence="2 3" key="1">
    <citation type="journal article" date="2014" name="Proc. Natl. Acad. Sci. U.S.A.">
        <title>Trajectory and genomic determinants of fungal-pathogen speciation and host adaptation.</title>
        <authorList>
            <person name="Hu X."/>
            <person name="Xiao G."/>
            <person name="Zheng P."/>
            <person name="Shang Y."/>
            <person name="Su Y."/>
            <person name="Zhang X."/>
            <person name="Liu X."/>
            <person name="Zhan S."/>
            <person name="St Leger R.J."/>
            <person name="Wang C."/>
        </authorList>
    </citation>
    <scope>NUCLEOTIDE SEQUENCE [LARGE SCALE GENOMIC DNA]</scope>
    <source>
        <strain evidence="2 3">ARSEF 977</strain>
    </source>
</reference>
<accession>A0A0B4G8Z8</accession>
<protein>
    <submittedName>
        <fullName evidence="2">Uncharacterized protein</fullName>
    </submittedName>
</protein>
<keyword evidence="3" id="KW-1185">Reference proteome</keyword>
<dbReference type="Proteomes" id="UP000031192">
    <property type="component" value="Unassembled WGS sequence"/>
</dbReference>
<organism evidence="2 3">
    <name type="scientific">Metarhizium guizhouense (strain ARSEF 977)</name>
    <dbReference type="NCBI Taxonomy" id="1276136"/>
    <lineage>
        <taxon>Eukaryota</taxon>
        <taxon>Fungi</taxon>
        <taxon>Dikarya</taxon>
        <taxon>Ascomycota</taxon>
        <taxon>Pezizomycotina</taxon>
        <taxon>Sordariomycetes</taxon>
        <taxon>Hypocreomycetidae</taxon>
        <taxon>Hypocreales</taxon>
        <taxon>Clavicipitaceae</taxon>
        <taxon>Metarhizium</taxon>
    </lineage>
</organism>
<feature type="compositionally biased region" description="Polar residues" evidence="1">
    <location>
        <begin position="159"/>
        <end position="169"/>
    </location>
</feature>
<name>A0A0B4G8Z8_METGA</name>
<feature type="compositionally biased region" description="Basic and acidic residues" evidence="1">
    <location>
        <begin position="74"/>
        <end position="87"/>
    </location>
</feature>